<keyword evidence="2" id="KW-1185">Reference proteome</keyword>
<evidence type="ECO:0000313" key="2">
    <source>
        <dbReference type="Proteomes" id="UP000305417"/>
    </source>
</evidence>
<sequence length="165" mass="19490">MSDALIGVLIGGSVAFASSFIIENFKQRKEKIKFKREKIEKVYFEYLNWSKVMKNMYSLFLHYLELGKNHKDSLKLLADYEDKNKFIKDTNENNIIFLMNLYFPNLAIIFQETKDLNGKLAFVLMTNNIEEFNLGEFKKLYSNFLINIENLDKEIQSVSNRIEKC</sequence>
<evidence type="ECO:0008006" key="3">
    <source>
        <dbReference type="Google" id="ProtNLM"/>
    </source>
</evidence>
<comment type="caution">
    <text evidence="1">The sequence shown here is derived from an EMBL/GenBank/DDBJ whole genome shotgun (WGS) entry which is preliminary data.</text>
</comment>
<dbReference type="EMBL" id="VBUC01000009">
    <property type="protein sequence ID" value="TLS99918.1"/>
    <property type="molecule type" value="Genomic_DNA"/>
</dbReference>
<proteinExistence type="predicted"/>
<gene>
    <name evidence="1" type="ORF">FE247_05145</name>
</gene>
<name>A0ABY2V5L8_9BACT</name>
<evidence type="ECO:0000313" key="1">
    <source>
        <dbReference type="EMBL" id="TLS99918.1"/>
    </source>
</evidence>
<dbReference type="Proteomes" id="UP000305417">
    <property type="component" value="Unassembled WGS sequence"/>
</dbReference>
<dbReference type="RefSeq" id="WP_138108672.1">
    <property type="nucleotide sequence ID" value="NZ_VBUC01000009.1"/>
</dbReference>
<reference evidence="1 2" key="1">
    <citation type="submission" date="2019-05" db="EMBL/GenBank/DDBJ databases">
        <title>Arcobacter cibarius and Arcobacter thereius providing challenges in identification an antibiotic susceptibility and Quinolone resistance.</title>
        <authorList>
            <person name="Busch A."/>
            <person name="Hanel I."/>
            <person name="Hotzel H."/>
            <person name="Tomaso H."/>
        </authorList>
    </citation>
    <scope>NUCLEOTIDE SEQUENCE [LARGE SCALE GENOMIC DNA]</scope>
    <source>
        <strain evidence="1 2">16CS0831-2</strain>
    </source>
</reference>
<organism evidence="1 2">
    <name type="scientific">Aliarcobacter cibarius</name>
    <dbReference type="NCBI Taxonomy" id="255507"/>
    <lineage>
        <taxon>Bacteria</taxon>
        <taxon>Pseudomonadati</taxon>
        <taxon>Campylobacterota</taxon>
        <taxon>Epsilonproteobacteria</taxon>
        <taxon>Campylobacterales</taxon>
        <taxon>Arcobacteraceae</taxon>
        <taxon>Aliarcobacter</taxon>
    </lineage>
</organism>
<protein>
    <recommendedName>
        <fullName evidence="3">DUF4760 domain-containing protein</fullName>
    </recommendedName>
</protein>
<accession>A0ABY2V5L8</accession>